<protein>
    <submittedName>
        <fullName evidence="2">Uncharacterized protein</fullName>
    </submittedName>
</protein>
<evidence type="ECO:0000256" key="1">
    <source>
        <dbReference type="SAM" id="Phobius"/>
    </source>
</evidence>
<sequence>MGSWSGYGGARSGAGLRVRGIVKAKMRNEDCKMAVPAGHFPFLIFHYSLLIMGSWSGYGGARSGAGLRVREIVKAQMRNEECKMAVPAGHFPFFIFHYSLLISGQLVWIRRSPQWSRLACERNCKSSNEK</sequence>
<name>A0A517ME19_9BACT</name>
<organism evidence="2 3">
    <name type="scientific">Roseimaritima multifibrata</name>
    <dbReference type="NCBI Taxonomy" id="1930274"/>
    <lineage>
        <taxon>Bacteria</taxon>
        <taxon>Pseudomonadati</taxon>
        <taxon>Planctomycetota</taxon>
        <taxon>Planctomycetia</taxon>
        <taxon>Pirellulales</taxon>
        <taxon>Pirellulaceae</taxon>
        <taxon>Roseimaritima</taxon>
    </lineage>
</organism>
<keyword evidence="3" id="KW-1185">Reference proteome</keyword>
<keyword evidence="1" id="KW-1133">Transmembrane helix</keyword>
<keyword evidence="1" id="KW-0812">Transmembrane</keyword>
<evidence type="ECO:0000313" key="2">
    <source>
        <dbReference type="EMBL" id="QDS93128.1"/>
    </source>
</evidence>
<feature type="transmembrane region" description="Helical" evidence="1">
    <location>
        <begin position="33"/>
        <end position="55"/>
    </location>
</feature>
<proteinExistence type="predicted"/>
<gene>
    <name evidence="2" type="ORF">FF011L_18830</name>
</gene>
<dbReference type="Proteomes" id="UP000320672">
    <property type="component" value="Chromosome"/>
</dbReference>
<dbReference type="KEGG" id="rml:FF011L_18830"/>
<accession>A0A517ME19</accession>
<evidence type="ECO:0000313" key="3">
    <source>
        <dbReference type="Proteomes" id="UP000320672"/>
    </source>
</evidence>
<reference evidence="2 3" key="1">
    <citation type="submission" date="2019-02" db="EMBL/GenBank/DDBJ databases">
        <title>Deep-cultivation of Planctomycetes and their phenomic and genomic characterization uncovers novel biology.</title>
        <authorList>
            <person name="Wiegand S."/>
            <person name="Jogler M."/>
            <person name="Boedeker C."/>
            <person name="Pinto D."/>
            <person name="Vollmers J."/>
            <person name="Rivas-Marin E."/>
            <person name="Kohn T."/>
            <person name="Peeters S.H."/>
            <person name="Heuer A."/>
            <person name="Rast P."/>
            <person name="Oberbeckmann S."/>
            <person name="Bunk B."/>
            <person name="Jeske O."/>
            <person name="Meyerdierks A."/>
            <person name="Storesund J.E."/>
            <person name="Kallscheuer N."/>
            <person name="Luecker S."/>
            <person name="Lage O.M."/>
            <person name="Pohl T."/>
            <person name="Merkel B.J."/>
            <person name="Hornburger P."/>
            <person name="Mueller R.-W."/>
            <person name="Bruemmer F."/>
            <person name="Labrenz M."/>
            <person name="Spormann A.M."/>
            <person name="Op den Camp H."/>
            <person name="Overmann J."/>
            <person name="Amann R."/>
            <person name="Jetten M.S.M."/>
            <person name="Mascher T."/>
            <person name="Medema M.H."/>
            <person name="Devos D.P."/>
            <person name="Kaster A.-K."/>
            <person name="Ovreas L."/>
            <person name="Rohde M."/>
            <person name="Galperin M.Y."/>
            <person name="Jogler C."/>
        </authorList>
    </citation>
    <scope>NUCLEOTIDE SEQUENCE [LARGE SCALE GENOMIC DNA]</scope>
    <source>
        <strain evidence="2 3">FF011L</strain>
    </source>
</reference>
<feature type="transmembrane region" description="Helical" evidence="1">
    <location>
        <begin position="91"/>
        <end position="109"/>
    </location>
</feature>
<dbReference type="AlphaFoldDB" id="A0A517ME19"/>
<dbReference type="EMBL" id="CP036262">
    <property type="protein sequence ID" value="QDS93128.1"/>
    <property type="molecule type" value="Genomic_DNA"/>
</dbReference>
<keyword evidence="1" id="KW-0472">Membrane</keyword>